<dbReference type="RefSeq" id="WP_272461384.1">
    <property type="nucleotide sequence ID" value="NZ_JAPFQL010000018.1"/>
</dbReference>
<feature type="compositionally biased region" description="Pro residues" evidence="1">
    <location>
        <begin position="1"/>
        <end position="12"/>
    </location>
</feature>
<gene>
    <name evidence="2" type="ORF">OO014_06030</name>
</gene>
<evidence type="ECO:0000313" key="2">
    <source>
        <dbReference type="EMBL" id="MDC5696810.1"/>
    </source>
</evidence>
<dbReference type="Pfam" id="PF20060">
    <property type="entry name" value="DUF6459"/>
    <property type="match status" value="1"/>
</dbReference>
<accession>A0ABT5GFZ2</accession>
<evidence type="ECO:0000313" key="3">
    <source>
        <dbReference type="Proteomes" id="UP001150259"/>
    </source>
</evidence>
<feature type="region of interest" description="Disordered" evidence="1">
    <location>
        <begin position="1"/>
        <end position="25"/>
    </location>
</feature>
<dbReference type="Proteomes" id="UP001150259">
    <property type="component" value="Unassembled WGS sequence"/>
</dbReference>
<evidence type="ECO:0000256" key="1">
    <source>
        <dbReference type="SAM" id="MobiDB-lite"/>
    </source>
</evidence>
<protein>
    <submittedName>
        <fullName evidence="2">Rv3235 family protein</fullName>
    </submittedName>
</protein>
<dbReference type="InterPro" id="IPR045596">
    <property type="entry name" value="DUF6459"/>
</dbReference>
<organism evidence="2 3">
    <name type="scientific">Intrasporangium calvum</name>
    <dbReference type="NCBI Taxonomy" id="53358"/>
    <lineage>
        <taxon>Bacteria</taxon>
        <taxon>Bacillati</taxon>
        <taxon>Actinomycetota</taxon>
        <taxon>Actinomycetes</taxon>
        <taxon>Micrococcales</taxon>
        <taxon>Intrasporangiaceae</taxon>
        <taxon>Intrasporangium</taxon>
    </lineage>
</organism>
<proteinExistence type="predicted"/>
<dbReference type="EMBL" id="JAPFQL010000018">
    <property type="protein sequence ID" value="MDC5696810.1"/>
    <property type="molecule type" value="Genomic_DNA"/>
</dbReference>
<sequence>MRIPEPARPPVPHASGPAPFSVRHVPDLAPRRISADEAWTSESAPYTQESLALDFFPAMEDDFARQPTRSSDLPDPEPFVAKIAQAMVEVISGQRPATQLIRHTSPTVYSLLARRALVSTRRLAAGPRRPAVVRRIRVCEPTDGVVEACAVVVSHGRVRALAFRLEGLDGRWLMTQVAVG</sequence>
<keyword evidence="3" id="KW-1185">Reference proteome</keyword>
<name>A0ABT5GFZ2_9MICO</name>
<comment type="caution">
    <text evidence="2">The sequence shown here is derived from an EMBL/GenBank/DDBJ whole genome shotgun (WGS) entry which is preliminary data.</text>
</comment>
<reference evidence="2 3" key="1">
    <citation type="submission" date="2022-11" db="EMBL/GenBank/DDBJ databases">
        <title>Anaerobic phenanthrene biodegradation by a DNRA strain PheN6.</title>
        <authorList>
            <person name="Zhang Z."/>
        </authorList>
    </citation>
    <scope>NUCLEOTIDE SEQUENCE [LARGE SCALE GENOMIC DNA]</scope>
    <source>
        <strain evidence="2 3">PheN6</strain>
    </source>
</reference>